<keyword evidence="3" id="KW-1185">Reference proteome</keyword>
<feature type="domain" description="Virulence-associated protein E-like" evidence="1">
    <location>
        <begin position="453"/>
        <end position="672"/>
    </location>
</feature>
<organism evidence="2 3">
    <name type="scientific">Pseudobacteroides cellulosolvens ATCC 35603 = DSM 2933</name>
    <dbReference type="NCBI Taxonomy" id="398512"/>
    <lineage>
        <taxon>Bacteria</taxon>
        <taxon>Bacillati</taxon>
        <taxon>Bacillota</taxon>
        <taxon>Clostridia</taxon>
        <taxon>Eubacteriales</taxon>
        <taxon>Oscillospiraceae</taxon>
        <taxon>Pseudobacteroides</taxon>
    </lineage>
</organism>
<dbReference type="RefSeq" id="WP_010244662.1">
    <property type="nucleotide sequence ID" value="NZ_JQKC01000005.1"/>
</dbReference>
<protein>
    <submittedName>
        <fullName evidence="2">Virulence-associated E family protein</fullName>
    </submittedName>
</protein>
<dbReference type="EMBL" id="LGTC01000001">
    <property type="protein sequence ID" value="KNY29062.1"/>
    <property type="molecule type" value="Genomic_DNA"/>
</dbReference>
<evidence type="ECO:0000313" key="3">
    <source>
        <dbReference type="Proteomes" id="UP000036923"/>
    </source>
</evidence>
<dbReference type="Proteomes" id="UP000036923">
    <property type="component" value="Unassembled WGS sequence"/>
</dbReference>
<name>A0A0L6JUF9_9FIRM</name>
<gene>
    <name evidence="2" type="ORF">Bccel_4336</name>
</gene>
<dbReference type="STRING" id="398512.Bccel_4336"/>
<dbReference type="Pfam" id="PF05272">
    <property type="entry name" value="VapE-like_dom"/>
    <property type="match status" value="1"/>
</dbReference>
<comment type="caution">
    <text evidence="2">The sequence shown here is derived from an EMBL/GenBank/DDBJ whole genome shotgun (WGS) entry which is preliminary data.</text>
</comment>
<reference evidence="3" key="1">
    <citation type="submission" date="2015-07" db="EMBL/GenBank/DDBJ databases">
        <title>Near-Complete Genome Sequence of the Cellulolytic Bacterium Bacteroides (Pseudobacteroides) cellulosolvens ATCC 35603.</title>
        <authorList>
            <person name="Dassa B."/>
            <person name="Utturkar S.M."/>
            <person name="Klingeman D.M."/>
            <person name="Hurt R.A."/>
            <person name="Keller M."/>
            <person name="Xu J."/>
            <person name="Reddy Y.H.K."/>
            <person name="Borovok I."/>
            <person name="Grinberg I.R."/>
            <person name="Lamed R."/>
            <person name="Zhivin O."/>
            <person name="Bayer E.A."/>
            <person name="Brown S.D."/>
        </authorList>
    </citation>
    <scope>NUCLEOTIDE SEQUENCE [LARGE SCALE GENOMIC DNA]</scope>
    <source>
        <strain evidence="3">DSM 2933</strain>
    </source>
</reference>
<dbReference type="AlphaFoldDB" id="A0A0L6JUF9"/>
<dbReference type="PANTHER" id="PTHR34985">
    <property type="entry name" value="SLR0554 PROTEIN"/>
    <property type="match status" value="1"/>
</dbReference>
<dbReference type="InterPro" id="IPR007936">
    <property type="entry name" value="VapE-like_dom"/>
</dbReference>
<proteinExistence type="predicted"/>
<evidence type="ECO:0000313" key="2">
    <source>
        <dbReference type="EMBL" id="KNY29062.1"/>
    </source>
</evidence>
<dbReference type="OrthoDB" id="9763644at2"/>
<evidence type="ECO:0000259" key="1">
    <source>
        <dbReference type="Pfam" id="PF05272"/>
    </source>
</evidence>
<dbReference type="eggNOG" id="COG5545">
    <property type="taxonomic scope" value="Bacteria"/>
</dbReference>
<dbReference type="PATRIC" id="fig|398512.5.peg.4543"/>
<accession>A0A0L6JUF9</accession>
<dbReference type="PANTHER" id="PTHR34985:SF1">
    <property type="entry name" value="SLR0554 PROTEIN"/>
    <property type="match status" value="1"/>
</dbReference>
<sequence length="790" mass="91295">MKIKIAVANSRMEKFWRNRDLSWDELTYRLSSTYRTGETVQEYRNMPKAQQDAVKDIGGFVGGALKDGRRKKGHVESRSILTLDADYASSDFWSCVKDKFTCCIYSTHKHTEEKPRLRLVVLLKRAVSEEEYPAVARMVAKDIGLEMFDDTTYEPSRLMYWPSTSSDGEFVFEKSDAGVLDPDKILAMYKDWRDSSQWPVSDRQRKLIKSTLDKQADPLEKPGIVGAFCRTYSIEDVIEKFLEDVYEPCGYFPGRYSYIPADSTAGVLVYDGKFAYSHHASDPACGKLCNSFDLVRIHRFGELDEKASEDTPIGKLPSFIAMQEFASKDAEVKKLLAEERTKEAKDEFDEENWQDALELNKKGTVVDSLTNLILILSHDPMLKNIVFNQHIDGMEITGEVPWKHPERWWRDADDAQLISYIDRTYGLFSKGKYNIAVTKVSDDRSYHPIKDFLNGLPEWDGVPRADTLLIEYFDAEDNEYVREVTRKTLCAAVARVFEPGIKFDYMLVLNGKQGIGKSTLFRKLGSPWFCDSLQLSDTHDKTAAEKLQGYWILEVSEMAGMKKTDIETLKAFITRQEDVYRATFGKRAVPHPRQCIFVGTTNSDRGFLRDITGNRRFWPVKVQMGKKDPRDITLEEVRQVWAEVMVRYRANELLCLKGEAERYAEEMQREAMETDEREGVIEAYLDKLLPENWQNWDMYRRKEYIREYDEKDSVLPKGKTERKTASVLEIWCEAFGNVPGTLKRTDSYEIFGIMRKLKGWEYKGRIVTCGPYGRQKVFERAQPEAKSIKP</sequence>